<gene>
    <name evidence="2" type="ORF">PC110_g5563</name>
    <name evidence="1" type="ORF">PC117_g2351</name>
</gene>
<dbReference type="Proteomes" id="UP000251314">
    <property type="component" value="Unassembled WGS sequence"/>
</dbReference>
<dbReference type="PANTHER" id="PTHR48472">
    <property type="entry name" value="TC1-LIKE TRANSPOSASE DDE DOMAIN-CONTAINING PROTEIN"/>
    <property type="match status" value="1"/>
</dbReference>
<dbReference type="EMBL" id="MJFZ01000094">
    <property type="protein sequence ID" value="RAW38211.1"/>
    <property type="molecule type" value="Genomic_DNA"/>
</dbReference>
<name>A0A329SNW8_9STRA</name>
<proteinExistence type="predicted"/>
<keyword evidence="3" id="KW-1185">Reference proteome</keyword>
<dbReference type="EMBL" id="RCMK01000030">
    <property type="protein sequence ID" value="KAG2953033.1"/>
    <property type="molecule type" value="Genomic_DNA"/>
</dbReference>
<dbReference type="OrthoDB" id="118294at2759"/>
<dbReference type="AlphaFoldDB" id="A0A329SNW8"/>
<reference evidence="2 3" key="1">
    <citation type="submission" date="2018-01" db="EMBL/GenBank/DDBJ databases">
        <title>Draft genome of the strawberry crown rot pathogen Phytophthora cactorum.</title>
        <authorList>
            <person name="Armitage A.D."/>
            <person name="Lysoe E."/>
            <person name="Nellist C.F."/>
            <person name="Harrison R.J."/>
            <person name="Brurberg M.B."/>
        </authorList>
    </citation>
    <scope>NUCLEOTIDE SEQUENCE [LARGE SCALE GENOMIC DNA]</scope>
    <source>
        <strain evidence="2 3">10300</strain>
    </source>
</reference>
<evidence type="ECO:0000313" key="3">
    <source>
        <dbReference type="Proteomes" id="UP000251314"/>
    </source>
</evidence>
<organism evidence="2 3">
    <name type="scientific">Phytophthora cactorum</name>
    <dbReference type="NCBI Taxonomy" id="29920"/>
    <lineage>
        <taxon>Eukaryota</taxon>
        <taxon>Sar</taxon>
        <taxon>Stramenopiles</taxon>
        <taxon>Oomycota</taxon>
        <taxon>Peronosporomycetes</taxon>
        <taxon>Peronosporales</taxon>
        <taxon>Peronosporaceae</taxon>
        <taxon>Phytophthora</taxon>
    </lineage>
</organism>
<protein>
    <submittedName>
        <fullName evidence="2">Uncharacterized protein</fullName>
    </submittedName>
</protein>
<evidence type="ECO:0000313" key="2">
    <source>
        <dbReference type="EMBL" id="RAW38211.1"/>
    </source>
</evidence>
<sequence>MRIKKDGTGCSLPIATASPTTTTVTARDIAQRGTPKVKTRGGARAACTKGTPDMEDALVEYLEESCQYTLSQMRDMLIFDFGVLISTSLISKKLCGKLYTVKQVRVEPETCDSAGNIEKRRVFGEALLEHRRKGSFIIYYNEKNFNLYCKRTQGRAPVGQRAMVKLPPSKGASLQIQCEVSAEVGLVHYAARRGSIKMDVNAAFVDTVYDAVKAHNLNSLARP</sequence>
<accession>A0A329SNW8</accession>
<dbReference type="STRING" id="29920.A0A329SNW8"/>
<evidence type="ECO:0000313" key="1">
    <source>
        <dbReference type="EMBL" id="KAG2953033.1"/>
    </source>
</evidence>
<dbReference type="VEuPathDB" id="FungiDB:PC110_g5563"/>
<dbReference type="PANTHER" id="PTHR48472:SF1">
    <property type="entry name" value="TC1-LIKE TRANSPOSASE DDE DOMAIN-CONTAINING PROTEIN"/>
    <property type="match status" value="1"/>
</dbReference>
<dbReference type="Proteomes" id="UP000736787">
    <property type="component" value="Unassembled WGS sequence"/>
</dbReference>
<comment type="caution">
    <text evidence="2">The sequence shown here is derived from an EMBL/GenBank/DDBJ whole genome shotgun (WGS) entry which is preliminary data.</text>
</comment>
<reference evidence="1" key="2">
    <citation type="submission" date="2018-10" db="EMBL/GenBank/DDBJ databases">
        <title>Effector identification in a new, highly contiguous assembly of the strawberry crown rot pathogen Phytophthora cactorum.</title>
        <authorList>
            <person name="Armitage A.D."/>
            <person name="Nellist C.F."/>
            <person name="Bates H."/>
            <person name="Vickerstaff R.J."/>
            <person name="Harrison R.J."/>
        </authorList>
    </citation>
    <scope>NUCLEOTIDE SEQUENCE</scope>
    <source>
        <strain evidence="1">4040</strain>
    </source>
</reference>